<feature type="transmembrane region" description="Helical" evidence="1">
    <location>
        <begin position="214"/>
        <end position="233"/>
    </location>
</feature>
<dbReference type="GO" id="GO:0006508">
    <property type="term" value="P:proteolysis"/>
    <property type="evidence" value="ECO:0007669"/>
    <property type="project" value="UniProtKB-KW"/>
</dbReference>
<feature type="transmembrane region" description="Helical" evidence="1">
    <location>
        <begin position="91"/>
        <end position="114"/>
    </location>
</feature>
<dbReference type="Pfam" id="PF02517">
    <property type="entry name" value="Rce1-like"/>
    <property type="match status" value="1"/>
</dbReference>
<feature type="transmembrane region" description="Helical" evidence="1">
    <location>
        <begin position="162"/>
        <end position="182"/>
    </location>
</feature>
<sequence length="238" mass="25889">MAALSVWLVSVLCLFIGQSLAIGLYVFARYGNLTTHVLNRALKEDPIVILASLIAVIPAHLLTLLVAWAIVTDVGERSFWRALGWEWPARMGPWSSAALAVVLLIVGGVLSNLLGDRTTELDKIIASSLAARITVAVLATVTAPLVEEIVYRGVLYPALRRMIGRAGAVVLVSTLFASIHFAQYSDNWGVLLTIALLSFALTFVRAWTGRLLPCYFIHLVFNGLQAVFLIYSGTLPRS</sequence>
<gene>
    <name evidence="3" type="ORF">PYK22_02485</name>
</gene>
<evidence type="ECO:0000313" key="3">
    <source>
        <dbReference type="EMBL" id="CDM66455.1"/>
    </source>
</evidence>
<dbReference type="PANTHER" id="PTHR43592:SF15">
    <property type="entry name" value="CAAX AMINO TERMINAL PROTEASE FAMILY PROTEIN"/>
    <property type="match status" value="1"/>
</dbReference>
<dbReference type="InterPro" id="IPR003675">
    <property type="entry name" value="Rce1/LyrA-like_dom"/>
</dbReference>
<organism evidence="3 4">
    <name type="scientific">Pyrinomonas methylaliphatogenes</name>
    <dbReference type="NCBI Taxonomy" id="454194"/>
    <lineage>
        <taxon>Bacteria</taxon>
        <taxon>Pseudomonadati</taxon>
        <taxon>Acidobacteriota</taxon>
        <taxon>Blastocatellia</taxon>
        <taxon>Blastocatellales</taxon>
        <taxon>Pyrinomonadaceae</taxon>
        <taxon>Pyrinomonas</taxon>
    </lineage>
</organism>
<dbReference type="AlphaFoldDB" id="A0A0B6X250"/>
<dbReference type="GO" id="GO:0080120">
    <property type="term" value="P:CAAX-box protein maturation"/>
    <property type="evidence" value="ECO:0007669"/>
    <property type="project" value="UniProtKB-ARBA"/>
</dbReference>
<keyword evidence="1" id="KW-0472">Membrane</keyword>
<keyword evidence="3" id="KW-0378">Hydrolase</keyword>
<dbReference type="OrthoDB" id="113141at2"/>
<evidence type="ECO:0000256" key="1">
    <source>
        <dbReference type="SAM" id="Phobius"/>
    </source>
</evidence>
<dbReference type="Proteomes" id="UP000031518">
    <property type="component" value="Unassembled WGS sequence"/>
</dbReference>
<keyword evidence="3" id="KW-0645">Protease</keyword>
<dbReference type="RefSeq" id="WP_041977725.1">
    <property type="nucleotide sequence ID" value="NZ_CBXV010000008.1"/>
</dbReference>
<feature type="transmembrane region" description="Helical" evidence="1">
    <location>
        <begin position="188"/>
        <end position="207"/>
    </location>
</feature>
<dbReference type="STRING" id="454194.PYK22_02485"/>
<name>A0A0B6X250_9BACT</name>
<proteinExistence type="predicted"/>
<accession>A0A0B6X250</accession>
<reference evidence="3 4" key="2">
    <citation type="submission" date="2015-01" db="EMBL/GenBank/DDBJ databases">
        <title>Complete genome sequence of Pyrinomonas methylaliphatogenes type strain K22T.</title>
        <authorList>
            <person name="Lee K.C.Y."/>
            <person name="Power J.F."/>
            <person name="Dunfield P.F."/>
            <person name="Morgan X.C."/>
            <person name="Huttenhower C."/>
            <person name="Stott M.B."/>
        </authorList>
    </citation>
    <scope>NUCLEOTIDE SEQUENCE [LARGE SCALE GENOMIC DNA]</scope>
    <source>
        <strain evidence="3 4">K22</strain>
    </source>
</reference>
<evidence type="ECO:0000313" key="4">
    <source>
        <dbReference type="Proteomes" id="UP000031518"/>
    </source>
</evidence>
<keyword evidence="1" id="KW-0812">Transmembrane</keyword>
<reference evidence="3 4" key="1">
    <citation type="submission" date="2013-12" db="EMBL/GenBank/DDBJ databases">
        <authorList>
            <person name="Stott M."/>
        </authorList>
    </citation>
    <scope>NUCLEOTIDE SEQUENCE [LARGE SCALE GENOMIC DNA]</scope>
    <source>
        <strain evidence="3 4">K22</strain>
    </source>
</reference>
<keyword evidence="4" id="KW-1185">Reference proteome</keyword>
<dbReference type="EMBL" id="CBXV010000008">
    <property type="protein sequence ID" value="CDM66455.1"/>
    <property type="molecule type" value="Genomic_DNA"/>
</dbReference>
<dbReference type="PANTHER" id="PTHR43592">
    <property type="entry name" value="CAAX AMINO TERMINAL PROTEASE"/>
    <property type="match status" value="1"/>
</dbReference>
<feature type="transmembrane region" description="Helical" evidence="1">
    <location>
        <begin position="6"/>
        <end position="27"/>
    </location>
</feature>
<evidence type="ECO:0000259" key="2">
    <source>
        <dbReference type="Pfam" id="PF02517"/>
    </source>
</evidence>
<dbReference type="GO" id="GO:0004175">
    <property type="term" value="F:endopeptidase activity"/>
    <property type="evidence" value="ECO:0007669"/>
    <property type="project" value="UniProtKB-ARBA"/>
</dbReference>
<protein>
    <submittedName>
        <fullName evidence="3">CAAX protease self-immunity</fullName>
    </submittedName>
</protein>
<feature type="domain" description="CAAX prenyl protease 2/Lysostaphin resistance protein A-like" evidence="2">
    <location>
        <begin position="133"/>
        <end position="223"/>
    </location>
</feature>
<feature type="transmembrane region" description="Helical" evidence="1">
    <location>
        <begin position="47"/>
        <end position="71"/>
    </location>
</feature>
<keyword evidence="1" id="KW-1133">Transmembrane helix</keyword>